<reference evidence="21 22" key="1">
    <citation type="submission" date="2018-08" db="EMBL/GenBank/DDBJ databases">
        <title>The multiple taxonomic identification of Sphingomonas gilva.</title>
        <authorList>
            <person name="Zhu D."/>
            <person name="Zheng S."/>
        </authorList>
    </citation>
    <scope>NUCLEOTIDE SEQUENCE [LARGE SCALE GENOMIC DNA]</scope>
    <source>
        <strain evidence="21 22">ZDH117</strain>
    </source>
</reference>
<dbReference type="Pfam" id="PF02790">
    <property type="entry name" value="COX2_TM"/>
    <property type="match status" value="1"/>
</dbReference>
<evidence type="ECO:0000256" key="8">
    <source>
        <dbReference type="ARBA" id="ARBA00022982"/>
    </source>
</evidence>
<evidence type="ECO:0000256" key="15">
    <source>
        <dbReference type="RuleBase" id="RU004024"/>
    </source>
</evidence>
<feature type="transmembrane region" description="Helical" evidence="17">
    <location>
        <begin position="98"/>
        <end position="119"/>
    </location>
</feature>
<dbReference type="Gene3D" id="2.60.40.420">
    <property type="entry name" value="Cupredoxins - blue copper proteins"/>
    <property type="match status" value="1"/>
</dbReference>
<dbReference type="CDD" id="cd13912">
    <property type="entry name" value="CcO_II_C"/>
    <property type="match status" value="1"/>
</dbReference>
<feature type="region of interest" description="Disordered" evidence="16">
    <location>
        <begin position="313"/>
        <end position="373"/>
    </location>
</feature>
<evidence type="ECO:0000313" key="21">
    <source>
        <dbReference type="EMBL" id="RHW18430.1"/>
    </source>
</evidence>
<dbReference type="InterPro" id="IPR001505">
    <property type="entry name" value="Copper_CuA"/>
</dbReference>
<dbReference type="GO" id="GO:0016491">
    <property type="term" value="F:oxidoreductase activity"/>
    <property type="evidence" value="ECO:0007669"/>
    <property type="project" value="UniProtKB-KW"/>
</dbReference>
<keyword evidence="3 14" id="KW-0813">Transport</keyword>
<name>A0A396RPG4_9SPHN</name>
<dbReference type="InterPro" id="IPR002429">
    <property type="entry name" value="CcO_II-like_C"/>
</dbReference>
<keyword evidence="7" id="KW-1278">Translocase</keyword>
<evidence type="ECO:0000256" key="9">
    <source>
        <dbReference type="ARBA" id="ARBA00022989"/>
    </source>
</evidence>
<evidence type="ECO:0000256" key="11">
    <source>
        <dbReference type="ARBA" id="ARBA00023136"/>
    </source>
</evidence>
<keyword evidence="18" id="KW-0732">Signal</keyword>
<evidence type="ECO:0000256" key="3">
    <source>
        <dbReference type="ARBA" id="ARBA00022448"/>
    </source>
</evidence>
<dbReference type="PROSITE" id="PS00078">
    <property type="entry name" value="COX2"/>
    <property type="match status" value="1"/>
</dbReference>
<keyword evidence="11 17" id="KW-0472">Membrane</keyword>
<keyword evidence="6 15" id="KW-0479">Metal-binding</keyword>
<protein>
    <recommendedName>
        <fullName evidence="15">Cytochrome c oxidase subunit 2</fullName>
        <ecNumber evidence="15">7.1.1.9</ecNumber>
    </recommendedName>
</protein>
<dbReference type="InterPro" id="IPR008972">
    <property type="entry name" value="Cupredoxin"/>
</dbReference>
<evidence type="ECO:0000256" key="6">
    <source>
        <dbReference type="ARBA" id="ARBA00022723"/>
    </source>
</evidence>
<dbReference type="InterPro" id="IPR034210">
    <property type="entry name" value="CcO_II_C"/>
</dbReference>
<evidence type="ECO:0000256" key="17">
    <source>
        <dbReference type="SAM" id="Phobius"/>
    </source>
</evidence>
<evidence type="ECO:0000256" key="7">
    <source>
        <dbReference type="ARBA" id="ARBA00022967"/>
    </source>
</evidence>
<dbReference type="PRINTS" id="PR01166">
    <property type="entry name" value="CYCOXIDASEII"/>
</dbReference>
<keyword evidence="8 14" id="KW-0249">Electron transport</keyword>
<feature type="domain" description="Cytochrome oxidase subunit II transmembrane region profile" evidence="20">
    <location>
        <begin position="72"/>
        <end position="168"/>
    </location>
</feature>
<evidence type="ECO:0000256" key="16">
    <source>
        <dbReference type="SAM" id="MobiDB-lite"/>
    </source>
</evidence>
<evidence type="ECO:0000259" key="19">
    <source>
        <dbReference type="PROSITE" id="PS50857"/>
    </source>
</evidence>
<sequence length="373" mass="39011">MRKTGLKSLLLAAGLALASTSGNAQEAAPADTAASAATAAAPDAAAANATAPAAAATPAAPALVQPDPEWGQPIPKGIALPEQVSPNGKTALWFHDAILMPIIVVISLFVLALLVWVVVRYRRSAHPVPSKTTHNTFIEVVWTVIPVLILVIIAVPSIGLLSAQYKPAPADALTIKAIGNQWYWTYQYPDNGEFEITANMLKEKDEVQPGTRFRTDLDGPRLLAVDNRIVVPVGRPIRLITTSNDVIHSWALPAAWVKMDAVPGRLNEVTFQIDRPGVYFGQCSELCGARHAYMPIAVEAVSDAQFNQWVLSKGGTLGGPEPSAPAPTEPDAANTLNASAEATPAPADNVAAPAANTTSQAATANPAGAGNVE</sequence>
<keyword evidence="10 15" id="KW-0186">Copper</keyword>
<evidence type="ECO:0000256" key="4">
    <source>
        <dbReference type="ARBA" id="ARBA00022660"/>
    </source>
</evidence>
<dbReference type="InterPro" id="IPR045187">
    <property type="entry name" value="CcO_II"/>
</dbReference>
<evidence type="ECO:0000256" key="2">
    <source>
        <dbReference type="ARBA" id="ARBA00007866"/>
    </source>
</evidence>
<feature type="signal peptide" evidence="18">
    <location>
        <begin position="1"/>
        <end position="24"/>
    </location>
</feature>
<evidence type="ECO:0000256" key="5">
    <source>
        <dbReference type="ARBA" id="ARBA00022692"/>
    </source>
</evidence>
<dbReference type="Pfam" id="PF00116">
    <property type="entry name" value="COX2"/>
    <property type="match status" value="1"/>
</dbReference>
<comment type="caution">
    <text evidence="21">The sequence shown here is derived from an EMBL/GenBank/DDBJ whole genome shotgun (WGS) entry which is preliminary data.</text>
</comment>
<dbReference type="InterPro" id="IPR014222">
    <property type="entry name" value="Cyt_c_oxidase_su2"/>
</dbReference>
<organism evidence="21 22">
    <name type="scientific">Sphingomonas gilva</name>
    <dbReference type="NCBI Taxonomy" id="2305907"/>
    <lineage>
        <taxon>Bacteria</taxon>
        <taxon>Pseudomonadati</taxon>
        <taxon>Pseudomonadota</taxon>
        <taxon>Alphaproteobacteria</taxon>
        <taxon>Sphingomonadales</taxon>
        <taxon>Sphingomonadaceae</taxon>
        <taxon>Sphingomonas</taxon>
    </lineage>
</organism>
<evidence type="ECO:0000256" key="18">
    <source>
        <dbReference type="SAM" id="SignalP"/>
    </source>
</evidence>
<dbReference type="SUPFAM" id="SSF49503">
    <property type="entry name" value="Cupredoxins"/>
    <property type="match status" value="1"/>
</dbReference>
<evidence type="ECO:0000256" key="12">
    <source>
        <dbReference type="ARBA" id="ARBA00024688"/>
    </source>
</evidence>
<keyword evidence="5 14" id="KW-0812">Transmembrane</keyword>
<feature type="transmembrane region" description="Helical" evidence="17">
    <location>
        <begin position="140"/>
        <end position="161"/>
    </location>
</feature>
<comment type="similarity">
    <text evidence="2 14">Belongs to the cytochrome c oxidase subunit 2 family.</text>
</comment>
<comment type="catalytic activity">
    <reaction evidence="13 15">
        <text>4 Fe(II)-[cytochrome c] + O2 + 8 H(+)(in) = 4 Fe(III)-[cytochrome c] + 2 H2O + 4 H(+)(out)</text>
        <dbReference type="Rhea" id="RHEA:11436"/>
        <dbReference type="Rhea" id="RHEA-COMP:10350"/>
        <dbReference type="Rhea" id="RHEA-COMP:14399"/>
        <dbReference type="ChEBI" id="CHEBI:15377"/>
        <dbReference type="ChEBI" id="CHEBI:15378"/>
        <dbReference type="ChEBI" id="CHEBI:15379"/>
        <dbReference type="ChEBI" id="CHEBI:29033"/>
        <dbReference type="ChEBI" id="CHEBI:29034"/>
        <dbReference type="EC" id="7.1.1.9"/>
    </reaction>
</comment>
<evidence type="ECO:0000259" key="20">
    <source>
        <dbReference type="PROSITE" id="PS50999"/>
    </source>
</evidence>
<keyword evidence="22" id="KW-1185">Reference proteome</keyword>
<proteinExistence type="inferred from homology"/>
<comment type="function">
    <text evidence="12 15">Subunits I and II form the functional core of the enzyme complex. Electrons originating in cytochrome c are transferred via heme a and Cu(A) to the binuclear center formed by heme a3 and Cu(B).</text>
</comment>
<dbReference type="InterPro" id="IPR036257">
    <property type="entry name" value="Cyt_c_oxidase_su2_TM_sf"/>
</dbReference>
<dbReference type="PROSITE" id="PS50999">
    <property type="entry name" value="COX2_TM"/>
    <property type="match status" value="1"/>
</dbReference>
<dbReference type="GO" id="GO:0005886">
    <property type="term" value="C:plasma membrane"/>
    <property type="evidence" value="ECO:0007669"/>
    <property type="project" value="UniProtKB-SubCell"/>
</dbReference>
<dbReference type="PROSITE" id="PS50857">
    <property type="entry name" value="COX2_CUA"/>
    <property type="match status" value="1"/>
</dbReference>
<feature type="compositionally biased region" description="Low complexity" evidence="16">
    <location>
        <begin position="340"/>
        <end position="367"/>
    </location>
</feature>
<dbReference type="GO" id="GO:0005507">
    <property type="term" value="F:copper ion binding"/>
    <property type="evidence" value="ECO:0007669"/>
    <property type="project" value="InterPro"/>
</dbReference>
<accession>A0A396RPG4</accession>
<dbReference type="InterPro" id="IPR011759">
    <property type="entry name" value="Cyt_c_oxidase_su2_TM_dom"/>
</dbReference>
<dbReference type="PANTHER" id="PTHR22888">
    <property type="entry name" value="CYTOCHROME C OXIDASE, SUBUNIT II"/>
    <property type="match status" value="1"/>
</dbReference>
<dbReference type="EC" id="7.1.1.9" evidence="15"/>
<evidence type="ECO:0000256" key="10">
    <source>
        <dbReference type="ARBA" id="ARBA00023008"/>
    </source>
</evidence>
<dbReference type="OrthoDB" id="9781261at2"/>
<dbReference type="Proteomes" id="UP000266693">
    <property type="component" value="Unassembled WGS sequence"/>
</dbReference>
<dbReference type="GO" id="GO:0042773">
    <property type="term" value="P:ATP synthesis coupled electron transport"/>
    <property type="evidence" value="ECO:0007669"/>
    <property type="project" value="TreeGrafter"/>
</dbReference>
<dbReference type="SUPFAM" id="SSF81464">
    <property type="entry name" value="Cytochrome c oxidase subunit II-like, transmembrane region"/>
    <property type="match status" value="1"/>
</dbReference>
<evidence type="ECO:0000256" key="13">
    <source>
        <dbReference type="ARBA" id="ARBA00047816"/>
    </source>
</evidence>
<comment type="cofactor">
    <cofactor evidence="15">
        <name>Cu cation</name>
        <dbReference type="ChEBI" id="CHEBI:23378"/>
    </cofactor>
    <text evidence="15">Binds a copper A center.</text>
</comment>
<evidence type="ECO:0000313" key="22">
    <source>
        <dbReference type="Proteomes" id="UP000266693"/>
    </source>
</evidence>
<dbReference type="GO" id="GO:0004129">
    <property type="term" value="F:cytochrome-c oxidase activity"/>
    <property type="evidence" value="ECO:0007669"/>
    <property type="project" value="UniProtKB-EC"/>
</dbReference>
<dbReference type="PANTHER" id="PTHR22888:SF9">
    <property type="entry name" value="CYTOCHROME C OXIDASE SUBUNIT 2"/>
    <property type="match status" value="1"/>
</dbReference>
<dbReference type="Gene3D" id="1.10.287.90">
    <property type="match status" value="1"/>
</dbReference>
<evidence type="ECO:0000256" key="1">
    <source>
        <dbReference type="ARBA" id="ARBA00004141"/>
    </source>
</evidence>
<keyword evidence="21" id="KW-0560">Oxidoreductase</keyword>
<dbReference type="RefSeq" id="WP_118863620.1">
    <property type="nucleotide sequence ID" value="NZ_QWLV01000002.1"/>
</dbReference>
<dbReference type="EMBL" id="QWLV01000002">
    <property type="protein sequence ID" value="RHW18430.1"/>
    <property type="molecule type" value="Genomic_DNA"/>
</dbReference>
<gene>
    <name evidence="21" type="primary">coxB</name>
    <name evidence="21" type="ORF">D1610_08245</name>
</gene>
<comment type="subcellular location">
    <subcellularLocation>
        <location evidence="14">Cell membrane</location>
        <topology evidence="14">Multi-pass membrane protein</topology>
    </subcellularLocation>
    <subcellularLocation>
        <location evidence="1">Membrane</location>
        <topology evidence="1">Multi-pass membrane protein</topology>
    </subcellularLocation>
</comment>
<keyword evidence="9 17" id="KW-1133">Transmembrane helix</keyword>
<feature type="domain" description="Cytochrome oxidase subunit II copper A binding" evidence="19">
    <location>
        <begin position="170"/>
        <end position="312"/>
    </location>
</feature>
<evidence type="ECO:0000256" key="14">
    <source>
        <dbReference type="RuleBase" id="RU000456"/>
    </source>
</evidence>
<dbReference type="AlphaFoldDB" id="A0A396RPG4"/>
<dbReference type="NCBIfam" id="TIGR02866">
    <property type="entry name" value="CoxB"/>
    <property type="match status" value="1"/>
</dbReference>
<keyword evidence="4 14" id="KW-0679">Respiratory chain</keyword>
<feature type="chain" id="PRO_5017361874" description="Cytochrome c oxidase subunit 2" evidence="18">
    <location>
        <begin position="25"/>
        <end position="373"/>
    </location>
</feature>